<dbReference type="InterPro" id="IPR003591">
    <property type="entry name" value="Leu-rich_rpt_typical-subtyp"/>
</dbReference>
<dbReference type="FunFam" id="3.80.10.10:FF:000770">
    <property type="entry name" value="Uncharacterized protein"/>
    <property type="match status" value="1"/>
</dbReference>
<dbReference type="Gene3D" id="3.80.10.10">
    <property type="entry name" value="Ribonuclease Inhibitor"/>
    <property type="match status" value="3"/>
</dbReference>
<dbReference type="Pfam" id="PF13855">
    <property type="entry name" value="LRR_8"/>
    <property type="match status" value="4"/>
</dbReference>
<evidence type="ECO:0000313" key="9">
    <source>
        <dbReference type="Proteomes" id="UP001059041"/>
    </source>
</evidence>
<evidence type="ECO:0000313" key="8">
    <source>
        <dbReference type="EMBL" id="KAI7791375.1"/>
    </source>
</evidence>
<dbReference type="PANTHER" id="PTHR24369">
    <property type="entry name" value="ANTIGEN BSP, PUTATIVE-RELATED"/>
    <property type="match status" value="1"/>
</dbReference>
<dbReference type="FunFam" id="3.80.10.10:FF:001164">
    <property type="entry name" value="GH01279p"/>
    <property type="match status" value="1"/>
</dbReference>
<feature type="signal peptide" evidence="6">
    <location>
        <begin position="1"/>
        <end position="17"/>
    </location>
</feature>
<keyword evidence="5" id="KW-0812">Transmembrane</keyword>
<feature type="chain" id="PRO_5040721947" evidence="6">
    <location>
        <begin position="18"/>
        <end position="633"/>
    </location>
</feature>
<dbReference type="EMBL" id="JAFHDT010000025">
    <property type="protein sequence ID" value="KAI7791375.1"/>
    <property type="molecule type" value="Genomic_DNA"/>
</dbReference>
<keyword evidence="5" id="KW-1133">Transmembrane helix</keyword>
<keyword evidence="4" id="KW-0325">Glycoprotein</keyword>
<dbReference type="InterPro" id="IPR000483">
    <property type="entry name" value="Cys-rich_flank_reg_C"/>
</dbReference>
<keyword evidence="5" id="KW-0472">Membrane</keyword>
<dbReference type="Proteomes" id="UP001059041">
    <property type="component" value="Linkage Group LG25"/>
</dbReference>
<comment type="caution">
    <text evidence="8">The sequence shown here is derived from an EMBL/GenBank/DDBJ whole genome shotgun (WGS) entry which is preliminary data.</text>
</comment>
<dbReference type="SMART" id="SM00369">
    <property type="entry name" value="LRR_TYP"/>
    <property type="match status" value="14"/>
</dbReference>
<dbReference type="InterPro" id="IPR032675">
    <property type="entry name" value="LRR_dom_sf"/>
</dbReference>
<evidence type="ECO:0000256" key="4">
    <source>
        <dbReference type="ARBA" id="ARBA00023180"/>
    </source>
</evidence>
<accession>A0A9W7T648</accession>
<keyword evidence="3" id="KW-0677">Repeat</keyword>
<dbReference type="PANTHER" id="PTHR24369:SF214">
    <property type="entry name" value="GLYCOPROTEIN V PLATELET"/>
    <property type="match status" value="1"/>
</dbReference>
<organism evidence="8 9">
    <name type="scientific">Triplophysa rosa</name>
    <name type="common">Cave loach</name>
    <dbReference type="NCBI Taxonomy" id="992332"/>
    <lineage>
        <taxon>Eukaryota</taxon>
        <taxon>Metazoa</taxon>
        <taxon>Chordata</taxon>
        <taxon>Craniata</taxon>
        <taxon>Vertebrata</taxon>
        <taxon>Euteleostomi</taxon>
        <taxon>Actinopterygii</taxon>
        <taxon>Neopterygii</taxon>
        <taxon>Teleostei</taxon>
        <taxon>Ostariophysi</taxon>
        <taxon>Cypriniformes</taxon>
        <taxon>Nemacheilidae</taxon>
        <taxon>Triplophysa</taxon>
    </lineage>
</organism>
<evidence type="ECO:0000256" key="2">
    <source>
        <dbReference type="ARBA" id="ARBA00022729"/>
    </source>
</evidence>
<dbReference type="SUPFAM" id="SSF52058">
    <property type="entry name" value="L domain-like"/>
    <property type="match status" value="1"/>
</dbReference>
<evidence type="ECO:0000259" key="7">
    <source>
        <dbReference type="SMART" id="SM00082"/>
    </source>
</evidence>
<evidence type="ECO:0000256" key="3">
    <source>
        <dbReference type="ARBA" id="ARBA00022737"/>
    </source>
</evidence>
<dbReference type="OrthoDB" id="27267at2759"/>
<dbReference type="GO" id="GO:0005886">
    <property type="term" value="C:plasma membrane"/>
    <property type="evidence" value="ECO:0007669"/>
    <property type="project" value="TreeGrafter"/>
</dbReference>
<dbReference type="InterPro" id="IPR001611">
    <property type="entry name" value="Leu-rich_rpt"/>
</dbReference>
<reference evidence="8" key="1">
    <citation type="submission" date="2021-02" db="EMBL/GenBank/DDBJ databases">
        <title>Comparative genomics reveals that relaxation of natural selection precedes convergent phenotypic evolution of cavefish.</title>
        <authorList>
            <person name="Peng Z."/>
        </authorList>
    </citation>
    <scope>NUCLEOTIDE SEQUENCE</scope>
    <source>
        <tissue evidence="8">Muscle</tissue>
    </source>
</reference>
<name>A0A9W7T648_TRIRA</name>
<protein>
    <submittedName>
        <fullName evidence="8">Platelet glycoprotein V</fullName>
    </submittedName>
</protein>
<sequence length="633" mass="71428">MWFTIILLQLLPHFTLSVHCPGGCVCDIRGFVKCTGDITAVPPLDPTTTFLLLLNDTQIQLLQERSFQPFHLLLRLRITHSSLDTIHPEAFYDAPQLRSIKLSSNALSVFPPKVFGELSNLEQLQLDDNQIVSISSGLFEGLLNLTELDISNNHISQLDADVFQSLTKLIFLYLAGNRLRNLPGNVFHNLSQLESLVLTSNQLETLESGLFDHLNNLLVLMLQKNQICEIPPHIFWHMPALHTLSMSGNKLQYIPPRSFYYLPNLTKLTLYKNPLISLPDQLVGHMPRLQELYLYETNLVTVPWNLFANMTGLKWLHLHLNDNLTSLPKDLFCCLPKLNKLSIKHNNLLELHPDIFSSLPSLQILLLNENKLRTLPEQIFRHTPRLQTLDLKNNHLRYLTGDVFIHAGALKVLSLSGNRWNCNCSIMGIAEWIQENPTIVNDLEKGVVCREPYKLLDRPLQSLTYEDLQCGPTTYMTSTSVATKVTSSPPTLTITRKDTGTTGTAPVSTSILPFTSTSAVTSLFSPTAEESYIIKKIGYNNQPGFYNTIVLDSGPDIVHNNHYNGWVYLWTVPSTGLFSGFMVALYIVLLVVGVVIIAASLCALYRLHKVMWTLGEVAIEGHYQRITTKSYKF</sequence>
<dbReference type="InterPro" id="IPR050541">
    <property type="entry name" value="LRR_TM_domain-containing"/>
</dbReference>
<gene>
    <name evidence="8" type="ORF">IRJ41_018766</name>
</gene>
<evidence type="ECO:0000256" key="5">
    <source>
        <dbReference type="SAM" id="Phobius"/>
    </source>
</evidence>
<keyword evidence="1" id="KW-0433">Leucine-rich repeat</keyword>
<keyword evidence="9" id="KW-1185">Reference proteome</keyword>
<dbReference type="PROSITE" id="PS51450">
    <property type="entry name" value="LRR"/>
    <property type="match status" value="2"/>
</dbReference>
<feature type="domain" description="LRRCT" evidence="7">
    <location>
        <begin position="418"/>
        <end position="471"/>
    </location>
</feature>
<dbReference type="SMART" id="SM00082">
    <property type="entry name" value="LRRCT"/>
    <property type="match status" value="1"/>
</dbReference>
<dbReference type="AlphaFoldDB" id="A0A9W7T648"/>
<evidence type="ECO:0000256" key="6">
    <source>
        <dbReference type="SAM" id="SignalP"/>
    </source>
</evidence>
<feature type="transmembrane region" description="Helical" evidence="5">
    <location>
        <begin position="583"/>
        <end position="605"/>
    </location>
</feature>
<keyword evidence="2 6" id="KW-0732">Signal</keyword>
<evidence type="ECO:0000256" key="1">
    <source>
        <dbReference type="ARBA" id="ARBA00022614"/>
    </source>
</evidence>
<proteinExistence type="predicted"/>